<keyword evidence="7 11" id="KW-0831">Ubiquinone biosynthesis</keyword>
<dbReference type="PANTHER" id="PTHR11048">
    <property type="entry name" value="PRENYLTRANSFERASES"/>
    <property type="match status" value="1"/>
</dbReference>
<dbReference type="EMBL" id="CP045871">
    <property type="protein sequence ID" value="QGG79197.1"/>
    <property type="molecule type" value="Genomic_DNA"/>
</dbReference>
<comment type="catalytic activity">
    <reaction evidence="11">
        <text>all-trans-octaprenyl diphosphate + 4-hydroxybenzoate = 4-hydroxy-3-(all-trans-octaprenyl)benzoate + diphosphate</text>
        <dbReference type="Rhea" id="RHEA:27782"/>
        <dbReference type="ChEBI" id="CHEBI:1617"/>
        <dbReference type="ChEBI" id="CHEBI:17879"/>
        <dbReference type="ChEBI" id="CHEBI:33019"/>
        <dbReference type="ChEBI" id="CHEBI:57711"/>
        <dbReference type="EC" id="2.5.1.39"/>
    </reaction>
</comment>
<feature type="transmembrane region" description="Helical" evidence="11">
    <location>
        <begin position="257"/>
        <end position="282"/>
    </location>
</feature>
<comment type="subcellular location">
    <subcellularLocation>
        <location evidence="11">Cell inner membrane</location>
        <topology evidence="11">Multi-pass membrane protein</topology>
    </subcellularLocation>
    <subcellularLocation>
        <location evidence="2">Membrane</location>
        <topology evidence="2">Multi-pass membrane protein</topology>
    </subcellularLocation>
</comment>
<dbReference type="InterPro" id="IPR044878">
    <property type="entry name" value="UbiA_sf"/>
</dbReference>
<evidence type="ECO:0000256" key="2">
    <source>
        <dbReference type="ARBA" id="ARBA00004141"/>
    </source>
</evidence>
<dbReference type="CDD" id="cd13959">
    <property type="entry name" value="PT_UbiA_COQ2"/>
    <property type="match status" value="1"/>
</dbReference>
<dbReference type="KEGG" id="llp:GH975_00925"/>
<dbReference type="InterPro" id="IPR000537">
    <property type="entry name" value="UbiA_prenyltransferase"/>
</dbReference>
<dbReference type="Pfam" id="PF01040">
    <property type="entry name" value="UbiA"/>
    <property type="match status" value="1"/>
</dbReference>
<dbReference type="PANTHER" id="PTHR11048:SF28">
    <property type="entry name" value="4-HYDROXYBENZOATE POLYPRENYLTRANSFERASE, MITOCHONDRIAL"/>
    <property type="match status" value="1"/>
</dbReference>
<evidence type="ECO:0000256" key="8">
    <source>
        <dbReference type="ARBA" id="ARBA00022692"/>
    </source>
</evidence>
<evidence type="ECO:0000256" key="1">
    <source>
        <dbReference type="ARBA" id="ARBA00001946"/>
    </source>
</evidence>
<evidence type="ECO:0000256" key="9">
    <source>
        <dbReference type="ARBA" id="ARBA00022989"/>
    </source>
</evidence>
<evidence type="ECO:0000256" key="10">
    <source>
        <dbReference type="ARBA" id="ARBA00023136"/>
    </source>
</evidence>
<dbReference type="RefSeq" id="WP_153712701.1">
    <property type="nucleotide sequence ID" value="NZ_CP045871.1"/>
</dbReference>
<name>A0A5Q2QB51_9GAMM</name>
<protein>
    <recommendedName>
        <fullName evidence="11 12">4-hydroxybenzoate octaprenyltransferase</fullName>
        <ecNumber evidence="11 12">2.5.1.39</ecNumber>
    </recommendedName>
    <alternativeName>
        <fullName evidence="11">4-HB polyprenyltransferase</fullName>
    </alternativeName>
</protein>
<dbReference type="GO" id="GO:0006744">
    <property type="term" value="P:ubiquinone biosynthetic process"/>
    <property type="evidence" value="ECO:0007669"/>
    <property type="project" value="UniProtKB-UniRule"/>
</dbReference>
<keyword evidence="4 11" id="KW-1003">Cell membrane</keyword>
<dbReference type="InterPro" id="IPR039653">
    <property type="entry name" value="Prenyltransferase"/>
</dbReference>
<reference evidence="13 14" key="1">
    <citation type="submission" date="2019-11" db="EMBL/GenBank/DDBJ databases">
        <authorList>
            <person name="Khan S.A."/>
            <person name="Jeon C.O."/>
            <person name="Chun B.H."/>
        </authorList>
    </citation>
    <scope>NUCLEOTIDE SEQUENCE [LARGE SCALE GENOMIC DNA]</scope>
    <source>
        <strain evidence="13 14">IMCC 1097</strain>
    </source>
</reference>
<keyword evidence="9 11" id="KW-1133">Transmembrane helix</keyword>
<comment type="similarity">
    <text evidence="3 11">Belongs to the UbiA prenyltransferase family.</text>
</comment>
<proteinExistence type="inferred from homology"/>
<evidence type="ECO:0000256" key="6">
    <source>
        <dbReference type="ARBA" id="ARBA00022679"/>
    </source>
</evidence>
<dbReference type="Gene3D" id="1.10.357.140">
    <property type="entry name" value="UbiA prenyltransferase"/>
    <property type="match status" value="1"/>
</dbReference>
<organism evidence="13 14">
    <name type="scientific">Litorivicinus lipolyticus</name>
    <dbReference type="NCBI Taxonomy" id="418701"/>
    <lineage>
        <taxon>Bacteria</taxon>
        <taxon>Pseudomonadati</taxon>
        <taxon>Pseudomonadota</taxon>
        <taxon>Gammaproteobacteria</taxon>
        <taxon>Oceanospirillales</taxon>
        <taxon>Litorivicinaceae</taxon>
        <taxon>Litorivicinus</taxon>
    </lineage>
</organism>
<evidence type="ECO:0000256" key="7">
    <source>
        <dbReference type="ARBA" id="ARBA00022688"/>
    </source>
</evidence>
<evidence type="ECO:0000256" key="5">
    <source>
        <dbReference type="ARBA" id="ARBA00022519"/>
    </source>
</evidence>
<dbReference type="Proteomes" id="UP000388235">
    <property type="component" value="Chromosome"/>
</dbReference>
<feature type="transmembrane region" description="Helical" evidence="11">
    <location>
        <begin position="137"/>
        <end position="156"/>
    </location>
</feature>
<keyword evidence="11" id="KW-0460">Magnesium</keyword>
<dbReference type="FunFam" id="1.10.357.140:FF:000008">
    <property type="entry name" value="4-hydroxybenzoate octaprenyltransferase"/>
    <property type="match status" value="1"/>
</dbReference>
<evidence type="ECO:0000256" key="12">
    <source>
        <dbReference type="NCBIfam" id="TIGR01474"/>
    </source>
</evidence>
<keyword evidence="8 11" id="KW-0812">Transmembrane</keyword>
<sequence length="285" mass="31028">MTLAPYLDLIRFYRPVGWLVLLWPTLIAVWVANNGNPSVHMVLVFALGVFLTRSAGCAINDYADRHWDGGVERTRQRPLVTGALSPRQALACFGLLMVLAFGLVLTLTPMVWLASIVAVALAALYPFTKRFTNYPQLFLGAAFSWGIVMAFVAAGQPIGANALTWFAANLLWTLAYDTLYAMVDKPDDVKVGIKSTAIAFGDNDQRMVGVLQAAAWVLWALAGWQAGLGFAFILGMGIAANLFVNQHKSIVKADRSTIFAAFVANHRVGLVIFVGVLLDYAFQAQ</sequence>
<dbReference type="FunFam" id="1.20.120.1780:FF:000001">
    <property type="entry name" value="4-hydroxybenzoate octaprenyltransferase"/>
    <property type="match status" value="1"/>
</dbReference>
<dbReference type="GO" id="GO:0008412">
    <property type="term" value="F:4-hydroxybenzoate polyprenyltransferase activity"/>
    <property type="evidence" value="ECO:0007669"/>
    <property type="project" value="UniProtKB-UniRule"/>
</dbReference>
<dbReference type="UniPathway" id="UPA00232"/>
<dbReference type="InterPro" id="IPR006370">
    <property type="entry name" value="HB_polyprenyltransferase-like"/>
</dbReference>
<accession>A0A5Q2QB51</accession>
<keyword evidence="14" id="KW-1185">Reference proteome</keyword>
<evidence type="ECO:0000313" key="13">
    <source>
        <dbReference type="EMBL" id="QGG79197.1"/>
    </source>
</evidence>
<dbReference type="EC" id="2.5.1.39" evidence="11 12"/>
<feature type="transmembrane region" description="Helical" evidence="11">
    <location>
        <begin position="38"/>
        <end position="63"/>
    </location>
</feature>
<evidence type="ECO:0000256" key="11">
    <source>
        <dbReference type="HAMAP-Rule" id="MF_01635"/>
    </source>
</evidence>
<dbReference type="GO" id="GO:0005886">
    <property type="term" value="C:plasma membrane"/>
    <property type="evidence" value="ECO:0007669"/>
    <property type="project" value="UniProtKB-SubCell"/>
</dbReference>
<evidence type="ECO:0000256" key="4">
    <source>
        <dbReference type="ARBA" id="ARBA00022475"/>
    </source>
</evidence>
<keyword evidence="5 11" id="KW-0997">Cell inner membrane</keyword>
<keyword evidence="10 11" id="KW-0472">Membrane</keyword>
<dbReference type="NCBIfam" id="TIGR01474">
    <property type="entry name" value="ubiA_proteo"/>
    <property type="match status" value="1"/>
</dbReference>
<feature type="transmembrane region" description="Helical" evidence="11">
    <location>
        <begin position="228"/>
        <end position="245"/>
    </location>
</feature>
<dbReference type="HAMAP" id="MF_01635">
    <property type="entry name" value="UbiA"/>
    <property type="match status" value="1"/>
</dbReference>
<gene>
    <name evidence="11" type="primary">ubiA</name>
    <name evidence="13" type="ORF">GH975_00925</name>
</gene>
<comment type="pathway">
    <text evidence="11">Cofactor biosynthesis; ubiquinone biosynthesis.</text>
</comment>
<evidence type="ECO:0000256" key="3">
    <source>
        <dbReference type="ARBA" id="ARBA00005985"/>
    </source>
</evidence>
<feature type="transmembrane region" description="Helical" evidence="11">
    <location>
        <begin position="110"/>
        <end position="128"/>
    </location>
</feature>
<comment type="cofactor">
    <cofactor evidence="1 11">
        <name>Mg(2+)</name>
        <dbReference type="ChEBI" id="CHEBI:18420"/>
    </cofactor>
</comment>
<dbReference type="Gene3D" id="1.20.120.1780">
    <property type="entry name" value="UbiA prenyltransferase"/>
    <property type="match status" value="1"/>
</dbReference>
<dbReference type="OrthoDB" id="9782418at2"/>
<dbReference type="AlphaFoldDB" id="A0A5Q2QB51"/>
<comment type="function">
    <text evidence="11">Catalyzes the prenylation of para-hydroxybenzoate (PHB) with an all-trans polyprenyl group. Mediates the second step in the final reaction sequence of ubiquinone-8 (UQ-8) biosynthesis, which is the condensation of the polyisoprenoid side chain with PHB, generating the first membrane-bound Q intermediate 3-octaprenyl-4-hydroxybenzoate.</text>
</comment>
<feature type="transmembrane region" description="Helical" evidence="11">
    <location>
        <begin position="12"/>
        <end position="32"/>
    </location>
</feature>
<evidence type="ECO:0000313" key="14">
    <source>
        <dbReference type="Proteomes" id="UP000388235"/>
    </source>
</evidence>
<keyword evidence="6 11" id="KW-0808">Transferase</keyword>